<dbReference type="AlphaFoldDB" id="A0A371AXY7"/>
<keyword evidence="3" id="KW-0472">Membrane</keyword>
<accession>A0A371AXY7</accession>
<feature type="active site" description="Proton donor/acceptor" evidence="2">
    <location>
        <position position="167"/>
    </location>
</feature>
<evidence type="ECO:0000313" key="4">
    <source>
        <dbReference type="EMBL" id="RDU24445.1"/>
    </source>
</evidence>
<dbReference type="EC" id="3.4.22.71" evidence="4"/>
<dbReference type="Proteomes" id="UP000255036">
    <property type="component" value="Unassembled WGS sequence"/>
</dbReference>
<comment type="caution">
    <text evidence="4">The sequence shown here is derived from an EMBL/GenBank/DDBJ whole genome shotgun (WGS) entry which is preliminary data.</text>
</comment>
<feature type="active site" description="Acyl-thioester intermediate" evidence="2">
    <location>
        <position position="260"/>
    </location>
</feature>
<proteinExistence type="predicted"/>
<dbReference type="InterPro" id="IPR009835">
    <property type="entry name" value="SrtB"/>
</dbReference>
<dbReference type="Gene3D" id="2.40.260.10">
    <property type="entry name" value="Sortase"/>
    <property type="match status" value="1"/>
</dbReference>
<evidence type="ECO:0000256" key="1">
    <source>
        <dbReference type="ARBA" id="ARBA00022801"/>
    </source>
</evidence>
<evidence type="ECO:0000313" key="5">
    <source>
        <dbReference type="Proteomes" id="UP000255036"/>
    </source>
</evidence>
<dbReference type="CDD" id="cd05826">
    <property type="entry name" value="Sortase_B"/>
    <property type="match status" value="1"/>
</dbReference>
<reference evidence="4 5" key="1">
    <citation type="submission" date="2018-07" db="EMBL/GenBank/DDBJ databases">
        <title>Anaerosacharophilus polymeroproducens gen. nov. sp. nov., an anaerobic bacterium isolated from salt field.</title>
        <authorList>
            <person name="Kim W."/>
            <person name="Yang S.-H."/>
            <person name="Oh J."/>
            <person name="Lee J.-H."/>
            <person name="Kwon K.K."/>
        </authorList>
    </citation>
    <scope>NUCLEOTIDE SEQUENCE [LARGE SCALE GENOMIC DNA]</scope>
    <source>
        <strain evidence="4 5">MCWD5</strain>
    </source>
</reference>
<dbReference type="SUPFAM" id="SSF63817">
    <property type="entry name" value="Sortase"/>
    <property type="match status" value="1"/>
</dbReference>
<gene>
    <name evidence="4" type="primary">srtB</name>
    <name evidence="4" type="ORF">DWV06_02925</name>
</gene>
<protein>
    <submittedName>
        <fullName evidence="4">SrtB family sortase</fullName>
        <ecNumber evidence="4">3.4.22.71</ecNumber>
    </submittedName>
</protein>
<dbReference type="NCBIfam" id="TIGR03064">
    <property type="entry name" value="sortase_srtB"/>
    <property type="match status" value="1"/>
</dbReference>
<keyword evidence="1 4" id="KW-0378">Hydrolase</keyword>
<organism evidence="4 5">
    <name type="scientific">Anaerosacchariphilus polymeriproducens</name>
    <dbReference type="NCBI Taxonomy" id="1812858"/>
    <lineage>
        <taxon>Bacteria</taxon>
        <taxon>Bacillati</taxon>
        <taxon>Bacillota</taxon>
        <taxon>Clostridia</taxon>
        <taxon>Lachnospirales</taxon>
        <taxon>Lachnospiraceae</taxon>
        <taxon>Anaerosacchariphilus</taxon>
    </lineage>
</organism>
<dbReference type="InterPro" id="IPR005754">
    <property type="entry name" value="Sortase"/>
</dbReference>
<evidence type="ECO:0000256" key="2">
    <source>
        <dbReference type="PIRSR" id="PIRSR605754-1"/>
    </source>
</evidence>
<name>A0A371AXY7_9FIRM</name>
<sequence>MFFTLSTHSLFRGGISVKNQDREKNREICRERIRKLILVIALAVFLISAYKLYSIFSEYQKAVDEYDNLRDEVVMEQTSDVEDRKDRQTDTYKKIVDFDKLKKMNDNIKGWIEFELIPISYPIMQGTDNDYYLHHTYRNTENTSGSIFLDYQNKELFKAQNTFIYGHNMKNGTMFGKLKQYERKEFYDKNQYIWIYTPTANYRYRIFSCYIVRSDGDSYQTDYKDKKEYENYLKMIQNYSSYDTGINLSTDDSIISLSTCTANPDNRFLVHAVRVETYEEK</sequence>
<keyword evidence="5" id="KW-1185">Reference proteome</keyword>
<dbReference type="EMBL" id="QRCT01000012">
    <property type="protein sequence ID" value="RDU24445.1"/>
    <property type="molecule type" value="Genomic_DNA"/>
</dbReference>
<keyword evidence="3" id="KW-1133">Transmembrane helix</keyword>
<dbReference type="InterPro" id="IPR023365">
    <property type="entry name" value="Sortase_dom-sf"/>
</dbReference>
<keyword evidence="3" id="KW-0812">Transmembrane</keyword>
<dbReference type="Pfam" id="PF04203">
    <property type="entry name" value="Sortase"/>
    <property type="match status" value="1"/>
</dbReference>
<feature type="transmembrane region" description="Helical" evidence="3">
    <location>
        <begin position="36"/>
        <end position="53"/>
    </location>
</feature>
<evidence type="ECO:0000256" key="3">
    <source>
        <dbReference type="SAM" id="Phobius"/>
    </source>
</evidence>
<dbReference type="GO" id="GO:0016787">
    <property type="term" value="F:hydrolase activity"/>
    <property type="evidence" value="ECO:0007669"/>
    <property type="project" value="UniProtKB-KW"/>
</dbReference>